<dbReference type="AlphaFoldDB" id="A0A4S8I2J4"/>
<evidence type="ECO:0000256" key="1">
    <source>
        <dbReference type="ARBA" id="ARBA00023186"/>
    </source>
</evidence>
<dbReference type="PANTHER" id="PTHR44360:SF1">
    <property type="entry name" value="DNAJ HOMOLOG SUBFAMILY B MEMBER 9"/>
    <property type="match status" value="1"/>
</dbReference>
<gene>
    <name evidence="4" type="ORF">FAM09_09460</name>
</gene>
<dbReference type="SMART" id="SM00271">
    <property type="entry name" value="DnaJ"/>
    <property type="match status" value="1"/>
</dbReference>
<comment type="caution">
    <text evidence="4">The sequence shown here is derived from an EMBL/GenBank/DDBJ whole genome shotgun (WGS) entry which is preliminary data.</text>
</comment>
<evidence type="ECO:0000313" key="4">
    <source>
        <dbReference type="EMBL" id="THU40102.1"/>
    </source>
</evidence>
<dbReference type="Gene3D" id="1.10.287.110">
    <property type="entry name" value="DnaJ domain"/>
    <property type="match status" value="1"/>
</dbReference>
<protein>
    <submittedName>
        <fullName evidence="4">J domain-containing protein</fullName>
    </submittedName>
</protein>
<dbReference type="GO" id="GO:0051087">
    <property type="term" value="F:protein-folding chaperone binding"/>
    <property type="evidence" value="ECO:0007669"/>
    <property type="project" value="TreeGrafter"/>
</dbReference>
<keyword evidence="2" id="KW-0472">Membrane</keyword>
<dbReference type="EMBL" id="STFF01000002">
    <property type="protein sequence ID" value="THU40102.1"/>
    <property type="molecule type" value="Genomic_DNA"/>
</dbReference>
<dbReference type="PRINTS" id="PR00625">
    <property type="entry name" value="JDOMAIN"/>
</dbReference>
<dbReference type="PROSITE" id="PS50076">
    <property type="entry name" value="DNAJ_2"/>
    <property type="match status" value="1"/>
</dbReference>
<dbReference type="InterPro" id="IPR001623">
    <property type="entry name" value="DnaJ_domain"/>
</dbReference>
<organism evidence="4 5">
    <name type="scientific">Niastella caeni</name>
    <dbReference type="NCBI Taxonomy" id="2569763"/>
    <lineage>
        <taxon>Bacteria</taxon>
        <taxon>Pseudomonadati</taxon>
        <taxon>Bacteroidota</taxon>
        <taxon>Chitinophagia</taxon>
        <taxon>Chitinophagales</taxon>
        <taxon>Chitinophagaceae</taxon>
        <taxon>Niastella</taxon>
    </lineage>
</organism>
<dbReference type="SUPFAM" id="SSF46565">
    <property type="entry name" value="Chaperone J-domain"/>
    <property type="match status" value="1"/>
</dbReference>
<dbReference type="PANTHER" id="PTHR44360">
    <property type="entry name" value="DNAJ HOMOLOG SUBFAMILY B MEMBER 9"/>
    <property type="match status" value="1"/>
</dbReference>
<dbReference type="GO" id="GO:0036503">
    <property type="term" value="P:ERAD pathway"/>
    <property type="evidence" value="ECO:0007669"/>
    <property type="project" value="TreeGrafter"/>
</dbReference>
<keyword evidence="5" id="KW-1185">Reference proteome</keyword>
<keyword evidence="2" id="KW-1133">Transmembrane helix</keyword>
<reference evidence="4 5" key="1">
    <citation type="submission" date="2019-04" db="EMBL/GenBank/DDBJ databases">
        <title>Niastella caeni sp. nov., isolated from activated sludge.</title>
        <authorList>
            <person name="Sheng M."/>
        </authorList>
    </citation>
    <scope>NUCLEOTIDE SEQUENCE [LARGE SCALE GENOMIC DNA]</scope>
    <source>
        <strain evidence="4 5">HX-2-15</strain>
    </source>
</reference>
<evidence type="ECO:0000256" key="2">
    <source>
        <dbReference type="SAM" id="Phobius"/>
    </source>
</evidence>
<evidence type="ECO:0000259" key="3">
    <source>
        <dbReference type="PROSITE" id="PS50076"/>
    </source>
</evidence>
<dbReference type="Pfam" id="PF00226">
    <property type="entry name" value="DnaJ"/>
    <property type="match status" value="1"/>
</dbReference>
<dbReference type="InterPro" id="IPR036869">
    <property type="entry name" value="J_dom_sf"/>
</dbReference>
<keyword evidence="1" id="KW-0143">Chaperone</keyword>
<accession>A0A4S8I2J4</accession>
<keyword evidence="2" id="KW-0812">Transmembrane</keyword>
<proteinExistence type="predicted"/>
<dbReference type="OrthoDB" id="9779622at2"/>
<dbReference type="InterPro" id="IPR051948">
    <property type="entry name" value="Hsp70_co-chaperone_J-domain"/>
</dbReference>
<dbReference type="GO" id="GO:0051787">
    <property type="term" value="F:misfolded protein binding"/>
    <property type="evidence" value="ECO:0007669"/>
    <property type="project" value="TreeGrafter"/>
</dbReference>
<dbReference type="RefSeq" id="WP_136576856.1">
    <property type="nucleotide sequence ID" value="NZ_STFF01000002.1"/>
</dbReference>
<evidence type="ECO:0000313" key="5">
    <source>
        <dbReference type="Proteomes" id="UP000306918"/>
    </source>
</evidence>
<feature type="domain" description="J" evidence="3">
    <location>
        <begin position="6"/>
        <end position="71"/>
    </location>
</feature>
<dbReference type="CDD" id="cd06257">
    <property type="entry name" value="DnaJ"/>
    <property type="match status" value="1"/>
</dbReference>
<dbReference type="Proteomes" id="UP000306918">
    <property type="component" value="Unassembled WGS sequence"/>
</dbReference>
<sequence>MTQLKDYYKILQLPTTASQQEIKRAFRKLAQQYHPDKNGGSATATAHFREIQEAYKVLNDPKQREAYHYQRWYVRSTGKPFNNAPLTSASILQECRILQQYVTSMNLFHIRFDAVSLHIRELLTANAIGILHERNDAAINREIIQSVLVSAHPLPKKFFIPIIELLLQLADDDATAQATIEQALLEKKQRHVWDKYKWVLMLVITALMCWLMYRYGK</sequence>
<name>A0A4S8I2J4_9BACT</name>
<feature type="transmembrane region" description="Helical" evidence="2">
    <location>
        <begin position="196"/>
        <end position="213"/>
    </location>
</feature>